<dbReference type="Gene3D" id="1.10.15.40">
    <property type="entry name" value="Electron transport complex subunit B, putative Fe-S cluster"/>
    <property type="match status" value="1"/>
</dbReference>
<keyword evidence="1" id="KW-0004">4Fe-4S</keyword>
<dbReference type="EMBL" id="WBXO01000013">
    <property type="protein sequence ID" value="KAB2951292.1"/>
    <property type="molecule type" value="Genomic_DNA"/>
</dbReference>
<dbReference type="Pfam" id="PF02906">
    <property type="entry name" value="Fe_hyd_lg_C"/>
    <property type="match status" value="1"/>
</dbReference>
<protein>
    <recommendedName>
        <fullName evidence="13">4Fe-4S dicluster domain-containing protein</fullName>
    </recommendedName>
</protein>
<dbReference type="OrthoDB" id="9798098at2"/>
<keyword evidence="3" id="KW-0408">Iron</keyword>
<evidence type="ECO:0000313" key="12">
    <source>
        <dbReference type="Proteomes" id="UP000468766"/>
    </source>
</evidence>
<dbReference type="Gene3D" id="1.10.287.950">
    <property type="entry name" value="Methyl-accepting chemotaxis protein"/>
    <property type="match status" value="1"/>
</dbReference>
<dbReference type="SUPFAM" id="SSF53920">
    <property type="entry name" value="Fe-only hydrogenase"/>
    <property type="match status" value="1"/>
</dbReference>
<dbReference type="Proteomes" id="UP000468766">
    <property type="component" value="Unassembled WGS sequence"/>
</dbReference>
<feature type="domain" description="4Fe-4S" evidence="10">
    <location>
        <begin position="407"/>
        <end position="477"/>
    </location>
</feature>
<feature type="domain" description="4Fe-4S ferredoxin-type" evidence="9">
    <location>
        <begin position="32"/>
        <end position="61"/>
    </location>
</feature>
<dbReference type="InterPro" id="IPR009016">
    <property type="entry name" value="Fe_hydrogenase"/>
</dbReference>
<dbReference type="PROSITE" id="PS51656">
    <property type="entry name" value="4FE4S"/>
    <property type="match status" value="1"/>
</dbReference>
<evidence type="ECO:0000313" key="11">
    <source>
        <dbReference type="EMBL" id="KAB2951292.1"/>
    </source>
</evidence>
<keyword evidence="12" id="KW-1185">Reference proteome</keyword>
<feature type="domain" description="4Fe-4S ferredoxin-type" evidence="9">
    <location>
        <begin position="62"/>
        <end position="91"/>
    </location>
</feature>
<dbReference type="Pfam" id="PF12837">
    <property type="entry name" value="Fer4_6"/>
    <property type="match status" value="1"/>
</dbReference>
<evidence type="ECO:0000256" key="4">
    <source>
        <dbReference type="ARBA" id="ARBA00023014"/>
    </source>
</evidence>
<feature type="domain" description="Methyl-accepting transducer" evidence="8">
    <location>
        <begin position="470"/>
        <end position="653"/>
    </location>
</feature>
<dbReference type="InterPro" id="IPR007202">
    <property type="entry name" value="4Fe-4S_dom"/>
</dbReference>
<evidence type="ECO:0000256" key="6">
    <source>
        <dbReference type="PROSITE-ProRule" id="PRU00284"/>
    </source>
</evidence>
<dbReference type="InterPro" id="IPR004089">
    <property type="entry name" value="MCPsignal_dom"/>
</dbReference>
<evidence type="ECO:0000259" key="8">
    <source>
        <dbReference type="PROSITE" id="PS50111"/>
    </source>
</evidence>
<dbReference type="SUPFAM" id="SSF58104">
    <property type="entry name" value="Methyl-accepting chemotaxis protein (MCP) signaling domain"/>
    <property type="match status" value="1"/>
</dbReference>
<dbReference type="PANTHER" id="PTHR32089">
    <property type="entry name" value="METHYL-ACCEPTING CHEMOTAXIS PROTEIN MCPB"/>
    <property type="match status" value="1"/>
</dbReference>
<dbReference type="PANTHER" id="PTHR32089:SF112">
    <property type="entry name" value="LYSOZYME-LIKE PROTEIN-RELATED"/>
    <property type="match status" value="1"/>
</dbReference>
<dbReference type="Gene3D" id="3.30.70.20">
    <property type="match status" value="1"/>
</dbReference>
<dbReference type="PROSITE" id="PS51379">
    <property type="entry name" value="4FE4S_FER_2"/>
    <property type="match status" value="2"/>
</dbReference>
<feature type="coiled-coil region" evidence="7">
    <location>
        <begin position="476"/>
        <end position="522"/>
    </location>
</feature>
<keyword evidence="7" id="KW-0175">Coiled coil</keyword>
<dbReference type="PROSITE" id="PS50111">
    <property type="entry name" value="CHEMOTAXIS_TRANSDUC_2"/>
    <property type="match status" value="1"/>
</dbReference>
<evidence type="ECO:0000256" key="3">
    <source>
        <dbReference type="ARBA" id="ARBA00023004"/>
    </source>
</evidence>
<dbReference type="Gene3D" id="3.40.50.1780">
    <property type="match status" value="1"/>
</dbReference>
<evidence type="ECO:0000259" key="9">
    <source>
        <dbReference type="PROSITE" id="PS51379"/>
    </source>
</evidence>
<evidence type="ECO:0000259" key="10">
    <source>
        <dbReference type="PROSITE" id="PS51656"/>
    </source>
</evidence>
<reference evidence="11 12" key="1">
    <citation type="submission" date="2019-10" db="EMBL/GenBank/DDBJ databases">
        <title>Whole-genome sequence of the extremophile Heliorestis acidaminivorans DSM 24790.</title>
        <authorList>
            <person name="Kyndt J.A."/>
            <person name="Meyer T.E."/>
        </authorList>
    </citation>
    <scope>NUCLEOTIDE SEQUENCE [LARGE SCALE GENOMIC DNA]</scope>
    <source>
        <strain evidence="11 12">DSM 24790</strain>
    </source>
</reference>
<evidence type="ECO:0000256" key="1">
    <source>
        <dbReference type="ARBA" id="ARBA00022485"/>
    </source>
</evidence>
<organism evidence="11 12">
    <name type="scientific">Heliorestis acidaminivorans</name>
    <dbReference type="NCBI Taxonomy" id="553427"/>
    <lineage>
        <taxon>Bacteria</taxon>
        <taxon>Bacillati</taxon>
        <taxon>Bacillota</taxon>
        <taxon>Clostridia</taxon>
        <taxon>Eubacteriales</taxon>
        <taxon>Heliobacteriaceae</taxon>
        <taxon>Heliorestis</taxon>
    </lineage>
</organism>
<dbReference type="AlphaFoldDB" id="A0A6I0ENH8"/>
<dbReference type="SUPFAM" id="SSF54862">
    <property type="entry name" value="4Fe-4S ferredoxins"/>
    <property type="match status" value="1"/>
</dbReference>
<keyword evidence="4" id="KW-0411">Iron-sulfur</keyword>
<evidence type="ECO:0000256" key="7">
    <source>
        <dbReference type="SAM" id="Coils"/>
    </source>
</evidence>
<dbReference type="InterPro" id="IPR004108">
    <property type="entry name" value="Fe_hydrogenase_lsu_C"/>
</dbReference>
<proteinExistence type="predicted"/>
<keyword evidence="5 6" id="KW-0807">Transducer</keyword>
<gene>
    <name evidence="11" type="ORF">F9B85_13060</name>
</gene>
<evidence type="ECO:0008006" key="13">
    <source>
        <dbReference type="Google" id="ProtNLM"/>
    </source>
</evidence>
<evidence type="ECO:0000256" key="2">
    <source>
        <dbReference type="ARBA" id="ARBA00022723"/>
    </source>
</evidence>
<dbReference type="GO" id="GO:0016020">
    <property type="term" value="C:membrane"/>
    <property type="evidence" value="ECO:0007669"/>
    <property type="project" value="InterPro"/>
</dbReference>
<comment type="caution">
    <text evidence="11">The sequence shown here is derived from an EMBL/GenBank/DDBJ whole genome shotgun (WGS) entry which is preliminary data.</text>
</comment>
<dbReference type="InterPro" id="IPR017896">
    <property type="entry name" value="4Fe4S_Fe-S-bd"/>
</dbReference>
<accession>A0A6I0ENH8</accession>
<evidence type="ECO:0000256" key="5">
    <source>
        <dbReference type="ARBA" id="ARBA00023224"/>
    </source>
</evidence>
<dbReference type="GO" id="GO:0046872">
    <property type="term" value="F:metal ion binding"/>
    <property type="evidence" value="ECO:0007669"/>
    <property type="project" value="UniProtKB-KW"/>
</dbReference>
<keyword evidence="2" id="KW-0479">Metal-binding</keyword>
<dbReference type="SMART" id="SM00283">
    <property type="entry name" value="MA"/>
    <property type="match status" value="1"/>
</dbReference>
<dbReference type="GO" id="GO:0007165">
    <property type="term" value="P:signal transduction"/>
    <property type="evidence" value="ECO:0007669"/>
    <property type="project" value="UniProtKB-KW"/>
</dbReference>
<dbReference type="Pfam" id="PF00015">
    <property type="entry name" value="MCPsignal"/>
    <property type="match status" value="1"/>
</dbReference>
<sequence>MRNILLLLKNSFFVIIQLKTGKEVAKALPLPKVVGADQEKCCGCLACVEVCPVKLCNYVVDKRVTIDDDLCIGCGECLRVCNERGHSARYVVDDFTEFLKALQQGEKVGVLIAPAAAVNWPNRLANLITALKNMGVHSVFDVSFGAELTTYLYIKALKSGVPLPIIAQPCPAVVTYIETYLPQLIPYLAPTHSPTLDAAIWIHGQTKYQDLKLAFLGPCLAKRREFADPNTKGHVRWNITYASLEQYFQDNGINLDKVPPSTFDNPEAERAVVFSKPGGLTETFERFGIKVDKADIPRVEGAREVYNEYLSGLEEDIKRNDKPILVDILNCLHGCNVGPATTHHLTRRQVEKIMDQRKKEQQAKHPDKKWPKRKEADLFQEIYREIDRSGLDYSRKYTDRSALLDKAIKPSLEAHEKAWKILHKEDPQDRTINCQCCGYGSCEGMVEALAAQRNRPESCKHFLLKENEINLDKVAVREQEARLAAETAEKEQERAKEALQALVEANKKVAQALAEIRASNKEVSQGVATASNCAQKIHLGIKAVAETSATIESLAKDTGSIGQEIGAIASQTDLLALNAAIEAARAGESGKGFAIVAQEVRKLAEQATKGSNRIGDFLDSITEQSGFLGQKIAEAITSAEKIAQSVALADELVLRQSEKLKVEEEKLLNKKSRH</sequence>
<dbReference type="GO" id="GO:0051539">
    <property type="term" value="F:4 iron, 4 sulfur cluster binding"/>
    <property type="evidence" value="ECO:0007669"/>
    <property type="project" value="UniProtKB-KW"/>
</dbReference>
<name>A0A6I0ENH8_9FIRM</name>